<dbReference type="PROSITE" id="PS50911">
    <property type="entry name" value="CHAP"/>
    <property type="match status" value="1"/>
</dbReference>
<evidence type="ECO:0000313" key="3">
    <source>
        <dbReference type="EMBL" id="MEK0306258.1"/>
    </source>
</evidence>
<evidence type="ECO:0000256" key="1">
    <source>
        <dbReference type="SAM" id="MobiDB-lite"/>
    </source>
</evidence>
<reference evidence="3 4" key="1">
    <citation type="submission" date="2024-02" db="EMBL/GenBank/DDBJ databases">
        <title>Bifidobacterium honeyensis sp. nov., isolated from the comb honey.</title>
        <authorList>
            <person name="Liu W."/>
            <person name="Li Y."/>
        </authorList>
    </citation>
    <scope>NUCLEOTIDE SEQUENCE [LARGE SCALE GENOMIC DNA]</scope>
    <source>
        <strain evidence="3 4">IMAU50988</strain>
    </source>
</reference>
<dbReference type="InterPro" id="IPR007921">
    <property type="entry name" value="CHAP_dom"/>
</dbReference>
<proteinExistence type="predicted"/>
<feature type="domain" description="Peptidase C51" evidence="2">
    <location>
        <begin position="122"/>
        <end position="250"/>
    </location>
</feature>
<evidence type="ECO:0000259" key="2">
    <source>
        <dbReference type="PROSITE" id="PS50911"/>
    </source>
</evidence>
<comment type="caution">
    <text evidence="3">The sequence shown here is derived from an EMBL/GenBank/DDBJ whole genome shotgun (WGS) entry which is preliminary data.</text>
</comment>
<organism evidence="3 4">
    <name type="scientific">Bifidobacterium favimelis</name>
    <dbReference type="NCBI Taxonomy" id="3122979"/>
    <lineage>
        <taxon>Bacteria</taxon>
        <taxon>Bacillati</taxon>
        <taxon>Actinomycetota</taxon>
        <taxon>Actinomycetes</taxon>
        <taxon>Bifidobacteriales</taxon>
        <taxon>Bifidobacteriaceae</taxon>
        <taxon>Bifidobacterium</taxon>
    </lineage>
</organism>
<gene>
    <name evidence="3" type="ORF">V8P97_02060</name>
</gene>
<dbReference type="SUPFAM" id="SSF54001">
    <property type="entry name" value="Cysteine proteinases"/>
    <property type="match status" value="1"/>
</dbReference>
<name>A0ABU8ZN52_9BIFI</name>
<accession>A0ABU8ZN52</accession>
<sequence length="251" mass="26678">MAPPTRRSMRMAAKAAQRRTRLLTGSAMAALAGAAAGAVAFLEPAGLSYPTLADGAETSVVSSRSVGDQDVSRAQSRAPLSTVSSVNREGTWQLGGEDIDTSQLSRPGANNPVVASLMEKDRESIPAGFNPDHPTGDTGNAYAFSQCTWWVYIRRHQLGLPVGSRMGDGRMWAASALSLGYWVDNVPRNVGDIIVFQAGQEGSSPQYGHVAIVEKINADGSVVTSECGEAMQGKQYSRTLTNVSSLQFIHY</sequence>
<keyword evidence="4" id="KW-1185">Reference proteome</keyword>
<protein>
    <submittedName>
        <fullName evidence="3">CHAP domain-containing protein</fullName>
    </submittedName>
</protein>
<evidence type="ECO:0000313" key="4">
    <source>
        <dbReference type="Proteomes" id="UP001373159"/>
    </source>
</evidence>
<dbReference type="RefSeq" id="WP_340486148.1">
    <property type="nucleotide sequence ID" value="NZ_JBANDZ010000001.1"/>
</dbReference>
<dbReference type="InterPro" id="IPR038765">
    <property type="entry name" value="Papain-like_cys_pep_sf"/>
</dbReference>
<dbReference type="Gene3D" id="3.90.1720.10">
    <property type="entry name" value="endopeptidase domain like (from Nostoc punctiforme)"/>
    <property type="match status" value="1"/>
</dbReference>
<feature type="region of interest" description="Disordered" evidence="1">
    <location>
        <begin position="63"/>
        <end position="84"/>
    </location>
</feature>
<dbReference type="EMBL" id="JBANBB010000001">
    <property type="protein sequence ID" value="MEK0306258.1"/>
    <property type="molecule type" value="Genomic_DNA"/>
</dbReference>
<dbReference type="Pfam" id="PF05257">
    <property type="entry name" value="CHAP"/>
    <property type="match status" value="1"/>
</dbReference>
<dbReference type="Proteomes" id="UP001373159">
    <property type="component" value="Unassembled WGS sequence"/>
</dbReference>